<protein>
    <submittedName>
        <fullName evidence="3">Alpha/beta fold hydrolase</fullName>
    </submittedName>
</protein>
<dbReference type="SUPFAM" id="SSF53474">
    <property type="entry name" value="alpha/beta-Hydrolases"/>
    <property type="match status" value="1"/>
</dbReference>
<dbReference type="Pfam" id="PF00561">
    <property type="entry name" value="Abhydrolase_1"/>
    <property type="match status" value="1"/>
</dbReference>
<proteinExistence type="predicted"/>
<dbReference type="Gene3D" id="3.40.50.1820">
    <property type="entry name" value="alpha/beta hydrolase"/>
    <property type="match status" value="1"/>
</dbReference>
<feature type="domain" description="AB hydrolase-1" evidence="1">
    <location>
        <begin position="125"/>
        <end position="217"/>
    </location>
</feature>
<gene>
    <name evidence="3" type="ORF">IM816_18200</name>
</gene>
<evidence type="ECO:0000313" key="4">
    <source>
        <dbReference type="Proteomes" id="UP001056681"/>
    </source>
</evidence>
<dbReference type="InterPro" id="IPR013595">
    <property type="entry name" value="Pept_S33_TAP-like_C"/>
</dbReference>
<organism evidence="3 4">
    <name type="scientific">Luteibacter flocculans</name>
    <dbReference type="NCBI Taxonomy" id="2780091"/>
    <lineage>
        <taxon>Bacteria</taxon>
        <taxon>Pseudomonadati</taxon>
        <taxon>Pseudomonadota</taxon>
        <taxon>Gammaproteobacteria</taxon>
        <taxon>Lysobacterales</taxon>
        <taxon>Rhodanobacteraceae</taxon>
        <taxon>Luteibacter</taxon>
    </lineage>
</organism>
<name>A0ABY4T0J8_9GAMM</name>
<evidence type="ECO:0000313" key="3">
    <source>
        <dbReference type="EMBL" id="URL58487.1"/>
    </source>
</evidence>
<dbReference type="GO" id="GO:0016787">
    <property type="term" value="F:hydrolase activity"/>
    <property type="evidence" value="ECO:0007669"/>
    <property type="project" value="UniProtKB-KW"/>
</dbReference>
<dbReference type="RefSeq" id="WP_250339194.1">
    <property type="nucleotide sequence ID" value="NZ_CP063231.1"/>
</dbReference>
<sequence length="491" mass="54070">MTAPLAYDDSAEGDIAVALIRIRAGEPSERQGALFFNFGGPGASPLKFLPDTAYLWSSASKDDPLDGDKRRLADRYDLVAVIPRGLAGGTWYGCLPVAPTGIDGNDLSIYRNNAAWRIFVGDAAARANACADRLMPYLGTLDHVHDMERARMALGETRMNFFGVSYGARVGALYAAAYPMRTGRMVLDSSMNFTATFEEQFDETLRERHEQFMLRALIPAVSDVRYGLGTNPDAVLRQFMRMPGKARQAWGPLISTPAILSAAMVMASRAVSDDEVTADFMMQHIDSHPFSIHTAVNRYIRTAAVSLIDALEADAPDDIIYRPVYYAVICGDTPWHRTLPALRERARGWAKSFPTSTGESIDAGLVCHHWERSSRRQPRLPGREDAPPFLMVHAAVDSATPLALARNAFVASPRASMVVADGMVGHGIFGASATPCVEQSVGHFLLTGELPAERETHCAYEPRKPQKHTDRADRPDLDERRKVLLQRLRHS</sequence>
<keyword evidence="4" id="KW-1185">Reference proteome</keyword>
<dbReference type="InterPro" id="IPR029058">
    <property type="entry name" value="AB_hydrolase_fold"/>
</dbReference>
<dbReference type="Proteomes" id="UP001056681">
    <property type="component" value="Chromosome"/>
</dbReference>
<evidence type="ECO:0000259" key="1">
    <source>
        <dbReference type="Pfam" id="PF00561"/>
    </source>
</evidence>
<dbReference type="EMBL" id="CP063231">
    <property type="protein sequence ID" value="URL58487.1"/>
    <property type="molecule type" value="Genomic_DNA"/>
</dbReference>
<evidence type="ECO:0000259" key="2">
    <source>
        <dbReference type="Pfam" id="PF08386"/>
    </source>
</evidence>
<feature type="domain" description="Peptidase S33 tripeptidyl aminopeptidase-like C-terminal" evidence="2">
    <location>
        <begin position="363"/>
        <end position="458"/>
    </location>
</feature>
<dbReference type="Pfam" id="PF08386">
    <property type="entry name" value="Abhydrolase_4"/>
    <property type="match status" value="1"/>
</dbReference>
<accession>A0ABY4T0J8</accession>
<reference evidence="3" key="1">
    <citation type="submission" date="2020-10" db="EMBL/GenBank/DDBJ databases">
        <title>Whole-genome sequence of Luteibacter sp. EIF3.</title>
        <authorList>
            <person name="Friedrich I."/>
            <person name="Hertel R."/>
            <person name="Daniel R."/>
        </authorList>
    </citation>
    <scope>NUCLEOTIDE SEQUENCE</scope>
    <source>
        <strain evidence="3">EIF3</strain>
    </source>
</reference>
<dbReference type="InterPro" id="IPR000073">
    <property type="entry name" value="AB_hydrolase_1"/>
</dbReference>
<keyword evidence="3" id="KW-0378">Hydrolase</keyword>